<gene>
    <name evidence="1" type="ORF">E2562_019976</name>
</gene>
<dbReference type="AlphaFoldDB" id="A0A6G1CIP8"/>
<dbReference type="Proteomes" id="UP000479710">
    <property type="component" value="Unassembled WGS sequence"/>
</dbReference>
<evidence type="ECO:0000313" key="1">
    <source>
        <dbReference type="EMBL" id="KAF0899493.1"/>
    </source>
</evidence>
<comment type="caution">
    <text evidence="1">The sequence shown here is derived from an EMBL/GenBank/DDBJ whole genome shotgun (WGS) entry which is preliminary data.</text>
</comment>
<evidence type="ECO:0000313" key="2">
    <source>
        <dbReference type="Proteomes" id="UP000479710"/>
    </source>
</evidence>
<proteinExistence type="predicted"/>
<protein>
    <recommendedName>
        <fullName evidence="3">DUF4220 domain-containing protein</fullName>
    </recommendedName>
</protein>
<dbReference type="OrthoDB" id="695411at2759"/>
<dbReference type="PANTHER" id="PTHR31325">
    <property type="entry name" value="OS01G0798800 PROTEIN-RELATED"/>
    <property type="match status" value="1"/>
</dbReference>
<dbReference type="InterPro" id="IPR007658">
    <property type="entry name" value="DUF594"/>
</dbReference>
<evidence type="ECO:0008006" key="3">
    <source>
        <dbReference type="Google" id="ProtNLM"/>
    </source>
</evidence>
<reference evidence="1 2" key="1">
    <citation type="submission" date="2019-11" db="EMBL/GenBank/DDBJ databases">
        <title>Whole genome sequence of Oryza granulata.</title>
        <authorList>
            <person name="Li W."/>
        </authorList>
    </citation>
    <scope>NUCLEOTIDE SEQUENCE [LARGE SCALE GENOMIC DNA]</scope>
    <source>
        <strain evidence="2">cv. Menghai</strain>
        <tissue evidence="1">Leaf</tissue>
    </source>
</reference>
<dbReference type="EMBL" id="SPHZ02000009">
    <property type="protein sequence ID" value="KAF0899492.1"/>
    <property type="molecule type" value="Genomic_DNA"/>
</dbReference>
<sequence>MSQYSLLSYCGVYDDELVTMSQRVMSMVRKMARAVGIGDEEINRKLFWASKLLDTRYEAVDNELMECVMDDIRSFISYDERIKRQWQHMGPFLMDLEEALVRSFPLAITTVHMITMAYLTSVKASIVLSASAASLAQVSQKLSNYMMHLVAMRPGVVSVLQIGMMSNVGIVLPLLAEYTTGGLSMGCQPGTLIENFKSEHPQFPWTIEQHEAVLKELRDIWVRLLIYAAGKSRLEAHTAQLAEGGELFTFVWLLMAHCGLGDGTVLRIGPTASSPHGNVKLIDVFDL</sequence>
<name>A0A6G1CIP8_9ORYZ</name>
<dbReference type="EMBL" id="SPHZ02000009">
    <property type="protein sequence ID" value="KAF0899493.1"/>
    <property type="molecule type" value="Genomic_DNA"/>
</dbReference>
<accession>A0A6G1CIP8</accession>
<organism evidence="1 2">
    <name type="scientific">Oryza meyeriana var. granulata</name>
    <dbReference type="NCBI Taxonomy" id="110450"/>
    <lineage>
        <taxon>Eukaryota</taxon>
        <taxon>Viridiplantae</taxon>
        <taxon>Streptophyta</taxon>
        <taxon>Embryophyta</taxon>
        <taxon>Tracheophyta</taxon>
        <taxon>Spermatophyta</taxon>
        <taxon>Magnoliopsida</taxon>
        <taxon>Liliopsida</taxon>
        <taxon>Poales</taxon>
        <taxon>Poaceae</taxon>
        <taxon>BOP clade</taxon>
        <taxon>Oryzoideae</taxon>
        <taxon>Oryzeae</taxon>
        <taxon>Oryzinae</taxon>
        <taxon>Oryza</taxon>
        <taxon>Oryza meyeriana</taxon>
    </lineage>
</organism>
<dbReference type="Pfam" id="PF04578">
    <property type="entry name" value="DUF594"/>
    <property type="match status" value="1"/>
</dbReference>
<keyword evidence="2" id="KW-1185">Reference proteome</keyword>